<dbReference type="PROSITE" id="PS00028">
    <property type="entry name" value="ZINC_FINGER_C2H2_1"/>
    <property type="match status" value="2"/>
</dbReference>
<evidence type="ECO:0000256" key="10">
    <source>
        <dbReference type="SAM" id="MobiDB-lite"/>
    </source>
</evidence>
<evidence type="ECO:0000256" key="7">
    <source>
        <dbReference type="ARBA" id="ARBA00023163"/>
    </source>
</evidence>
<evidence type="ECO:0000256" key="11">
    <source>
        <dbReference type="SAM" id="Phobius"/>
    </source>
</evidence>
<dbReference type="SUPFAM" id="SSF57667">
    <property type="entry name" value="beta-beta-alpha zinc fingers"/>
    <property type="match status" value="1"/>
</dbReference>
<evidence type="ECO:0000256" key="8">
    <source>
        <dbReference type="ARBA" id="ARBA00023242"/>
    </source>
</evidence>
<evidence type="ECO:0000256" key="5">
    <source>
        <dbReference type="ARBA" id="ARBA00022833"/>
    </source>
</evidence>
<dbReference type="PANTHER" id="PTHR24394:SF48">
    <property type="entry name" value="ZINC FINGER PROTEIN 771"/>
    <property type="match status" value="1"/>
</dbReference>
<feature type="domain" description="C2H2-type" evidence="12">
    <location>
        <begin position="63"/>
        <end position="91"/>
    </location>
</feature>
<keyword evidence="3" id="KW-0677">Repeat</keyword>
<dbReference type="GO" id="GO:0005634">
    <property type="term" value="C:nucleus"/>
    <property type="evidence" value="ECO:0007669"/>
    <property type="project" value="UniProtKB-SubCell"/>
</dbReference>
<dbReference type="InterPro" id="IPR013087">
    <property type="entry name" value="Znf_C2H2_type"/>
</dbReference>
<feature type="region of interest" description="Disordered" evidence="10">
    <location>
        <begin position="344"/>
        <end position="363"/>
    </location>
</feature>
<keyword evidence="6" id="KW-0805">Transcription regulation</keyword>
<dbReference type="InterPro" id="IPR036236">
    <property type="entry name" value="Znf_C2H2_sf"/>
</dbReference>
<name>A0A6H5IPV7_9HYME</name>
<evidence type="ECO:0000313" key="13">
    <source>
        <dbReference type="EMBL" id="CAB0039305.1"/>
    </source>
</evidence>
<dbReference type="PROSITE" id="PS50157">
    <property type="entry name" value="ZINC_FINGER_C2H2_2"/>
    <property type="match status" value="2"/>
</dbReference>
<evidence type="ECO:0000256" key="4">
    <source>
        <dbReference type="ARBA" id="ARBA00022771"/>
    </source>
</evidence>
<gene>
    <name evidence="13" type="ORF">TBRA_LOCUS11052</name>
</gene>
<keyword evidence="11" id="KW-0812">Transmembrane</keyword>
<feature type="domain" description="C2H2-type" evidence="12">
    <location>
        <begin position="92"/>
        <end position="120"/>
    </location>
</feature>
<dbReference type="GO" id="GO:0000981">
    <property type="term" value="F:DNA-binding transcription factor activity, RNA polymerase II-specific"/>
    <property type="evidence" value="ECO:0007669"/>
    <property type="project" value="TreeGrafter"/>
</dbReference>
<comment type="subcellular location">
    <subcellularLocation>
        <location evidence="1">Nucleus</location>
    </subcellularLocation>
</comment>
<evidence type="ECO:0000313" key="14">
    <source>
        <dbReference type="Proteomes" id="UP000479190"/>
    </source>
</evidence>
<protein>
    <recommendedName>
        <fullName evidence="12">C2H2-type domain-containing protein</fullName>
    </recommendedName>
</protein>
<evidence type="ECO:0000259" key="12">
    <source>
        <dbReference type="PROSITE" id="PS50157"/>
    </source>
</evidence>
<keyword evidence="14" id="KW-1185">Reference proteome</keyword>
<dbReference type="AlphaFoldDB" id="A0A6H5IPV7"/>
<dbReference type="Proteomes" id="UP000479190">
    <property type="component" value="Unassembled WGS sequence"/>
</dbReference>
<feature type="transmembrane region" description="Helical" evidence="11">
    <location>
        <begin position="145"/>
        <end position="167"/>
    </location>
</feature>
<dbReference type="GO" id="GO:0003677">
    <property type="term" value="F:DNA binding"/>
    <property type="evidence" value="ECO:0007669"/>
    <property type="project" value="UniProtKB-KW"/>
</dbReference>
<evidence type="ECO:0000256" key="6">
    <source>
        <dbReference type="ARBA" id="ARBA00023015"/>
    </source>
</evidence>
<reference evidence="13 14" key="1">
    <citation type="submission" date="2020-02" db="EMBL/GenBank/DDBJ databases">
        <authorList>
            <person name="Ferguson B K."/>
        </authorList>
    </citation>
    <scope>NUCLEOTIDE SEQUENCE [LARGE SCALE GENOMIC DNA]</scope>
</reference>
<dbReference type="GO" id="GO:0008270">
    <property type="term" value="F:zinc ion binding"/>
    <property type="evidence" value="ECO:0007669"/>
    <property type="project" value="UniProtKB-KW"/>
</dbReference>
<dbReference type="PANTHER" id="PTHR24394">
    <property type="entry name" value="ZINC FINGER PROTEIN"/>
    <property type="match status" value="1"/>
</dbReference>
<keyword evidence="8" id="KW-0539">Nucleus</keyword>
<evidence type="ECO:0000256" key="3">
    <source>
        <dbReference type="ARBA" id="ARBA00022737"/>
    </source>
</evidence>
<evidence type="ECO:0000256" key="2">
    <source>
        <dbReference type="ARBA" id="ARBA00022723"/>
    </source>
</evidence>
<accession>A0A6H5IPV7</accession>
<keyword evidence="5" id="KW-0862">Zinc</keyword>
<proteinExistence type="predicted"/>
<keyword evidence="2" id="KW-0479">Metal-binding</keyword>
<organism evidence="13 14">
    <name type="scientific">Trichogramma brassicae</name>
    <dbReference type="NCBI Taxonomy" id="86971"/>
    <lineage>
        <taxon>Eukaryota</taxon>
        <taxon>Metazoa</taxon>
        <taxon>Ecdysozoa</taxon>
        <taxon>Arthropoda</taxon>
        <taxon>Hexapoda</taxon>
        <taxon>Insecta</taxon>
        <taxon>Pterygota</taxon>
        <taxon>Neoptera</taxon>
        <taxon>Endopterygota</taxon>
        <taxon>Hymenoptera</taxon>
        <taxon>Apocrita</taxon>
        <taxon>Proctotrupomorpha</taxon>
        <taxon>Chalcidoidea</taxon>
        <taxon>Trichogrammatidae</taxon>
        <taxon>Trichogramma</taxon>
    </lineage>
</organism>
<dbReference type="SMART" id="SM00355">
    <property type="entry name" value="ZnF_C2H2"/>
    <property type="match status" value="2"/>
</dbReference>
<dbReference type="Pfam" id="PF00096">
    <property type="entry name" value="zf-C2H2"/>
    <property type="match status" value="2"/>
</dbReference>
<keyword evidence="11" id="KW-0472">Membrane</keyword>
<dbReference type="FunFam" id="3.30.160.60:FF:000446">
    <property type="entry name" value="Zinc finger protein"/>
    <property type="match status" value="1"/>
</dbReference>
<keyword evidence="7" id="KW-0804">Transcription</keyword>
<dbReference type="EMBL" id="CADCXV010000950">
    <property type="protein sequence ID" value="CAB0039305.1"/>
    <property type="molecule type" value="Genomic_DNA"/>
</dbReference>
<keyword evidence="4 9" id="KW-0863">Zinc-finger</keyword>
<evidence type="ECO:0000256" key="9">
    <source>
        <dbReference type="PROSITE-ProRule" id="PRU00042"/>
    </source>
</evidence>
<evidence type="ECO:0000256" key="1">
    <source>
        <dbReference type="ARBA" id="ARBA00004123"/>
    </source>
</evidence>
<dbReference type="Gene3D" id="3.30.160.60">
    <property type="entry name" value="Classic Zinc Finger"/>
    <property type="match status" value="2"/>
</dbReference>
<keyword evidence="11" id="KW-1133">Transmembrane helix</keyword>
<dbReference type="OrthoDB" id="10359045at2759"/>
<sequence length="371" mass="42276">MELTGKKSEEIINKRLQMATLNDINNGIADLPGPSSSAAALRRASAAYKVPNNCPSVKTSKPFECDVCHKSMRQKNDLKVHIRKLHDRNKPIECEICHKSFSPEGDLNVHINAIHNQSKPFELWYIYVSDFIRHRKRSSSVMSKLLLIVAVLLLVATSSSIVSGDLFHDHEGVPYFFQLPDKEDAKMCCAQCIDEKTCLLYTENREETCAGLIDPESIGLINFPGGRMIATSKRVNDKWQVLWIENAANPVLKSRDFSWKECAWKSKVRSDDDLDPDVTELLMDAVFDPKHDHEVLVSLEQANCGTFNCDVTFYKKHPRDSIQPSTRTVGVPISAKFLKLEERQEPEELKEMEEPEEPKVEREDLCIRVYQ</sequence>